<keyword evidence="4" id="KW-1185">Reference proteome</keyword>
<gene>
    <name evidence="3" type="ORF">J0695_00395</name>
</gene>
<evidence type="ECO:0000256" key="1">
    <source>
        <dbReference type="SAM" id="MobiDB-lite"/>
    </source>
</evidence>
<proteinExistence type="predicted"/>
<reference evidence="3" key="1">
    <citation type="submission" date="2021-03" db="EMBL/GenBank/DDBJ databases">
        <title>Streptomyces poriferae sp. nov., a novel marine sponge-derived Actinobacteria species with anti-MRSA activity.</title>
        <authorList>
            <person name="Sandoval-Powers M."/>
            <person name="Kralova S."/>
            <person name="Nguyen G.-S."/>
            <person name="Fawwal D."/>
            <person name="Degnes K."/>
            <person name="Klinkenberg G."/>
            <person name="Sletta H."/>
            <person name="Wentzel A."/>
            <person name="Liles M.R."/>
        </authorList>
    </citation>
    <scope>NUCLEOTIDE SEQUENCE</scope>
    <source>
        <strain evidence="3">DSM 41794</strain>
    </source>
</reference>
<comment type="caution">
    <text evidence="3">The sequence shown here is derived from an EMBL/GenBank/DDBJ whole genome shotgun (WGS) entry which is preliminary data.</text>
</comment>
<feature type="chain" id="PRO_5037520296" evidence="2">
    <location>
        <begin position="25"/>
        <end position="185"/>
    </location>
</feature>
<dbReference type="EMBL" id="JAFLRJ010000004">
    <property type="protein sequence ID" value="MBO0510278.1"/>
    <property type="molecule type" value="Genomic_DNA"/>
</dbReference>
<dbReference type="Proteomes" id="UP000664167">
    <property type="component" value="Unassembled WGS sequence"/>
</dbReference>
<evidence type="ECO:0000256" key="2">
    <source>
        <dbReference type="SAM" id="SignalP"/>
    </source>
</evidence>
<evidence type="ECO:0000313" key="4">
    <source>
        <dbReference type="Proteomes" id="UP000664167"/>
    </source>
</evidence>
<feature type="signal peptide" evidence="2">
    <location>
        <begin position="1"/>
        <end position="24"/>
    </location>
</feature>
<accession>A0A939F1Y9</accession>
<dbReference type="RefSeq" id="WP_206958888.1">
    <property type="nucleotide sequence ID" value="NZ_BAAAJJ010000003.1"/>
</dbReference>
<keyword evidence="2" id="KW-0732">Signal</keyword>
<dbReference type="AlphaFoldDB" id="A0A939F1Y9"/>
<protein>
    <submittedName>
        <fullName evidence="3">Uncharacterized protein</fullName>
    </submittedName>
</protein>
<feature type="compositionally biased region" description="Pro residues" evidence="1">
    <location>
        <begin position="42"/>
        <end position="52"/>
    </location>
</feature>
<organism evidence="3 4">
    <name type="scientific">Streptomyces beijiangensis</name>
    <dbReference type="NCBI Taxonomy" id="163361"/>
    <lineage>
        <taxon>Bacteria</taxon>
        <taxon>Bacillati</taxon>
        <taxon>Actinomycetota</taxon>
        <taxon>Actinomycetes</taxon>
        <taxon>Kitasatosporales</taxon>
        <taxon>Streptomycetaceae</taxon>
        <taxon>Streptomyces</taxon>
    </lineage>
</organism>
<feature type="region of interest" description="Disordered" evidence="1">
    <location>
        <begin position="31"/>
        <end position="57"/>
    </location>
</feature>
<evidence type="ECO:0000313" key="3">
    <source>
        <dbReference type="EMBL" id="MBO0510278.1"/>
    </source>
</evidence>
<sequence length="185" mass="18396">MNLRMIGLGAVVVFTVLLPLTATAGPDPVAEGKGGALKPSASPSPVPSPVPSPSGLLSGIDVSDAAGAVLSHTSAQCGPELTSPEGVEAQTCVLSDARATWARSYYRNATGGELSAVLAVMGPGGRTVQLNCAVEAGDEPGMCETPHERSHGTPAQYTAVAEYAGSGEGPLLLRSGSNSTAPAAD</sequence>
<name>A0A939F1Y9_9ACTN</name>